<keyword evidence="7" id="KW-0406">Ion transport</keyword>
<dbReference type="Proteomes" id="UP001497444">
    <property type="component" value="Chromosome 15"/>
</dbReference>
<dbReference type="NCBIfam" id="TIGR01297">
    <property type="entry name" value="CDF"/>
    <property type="match status" value="1"/>
</dbReference>
<feature type="transmembrane region" description="Helical" evidence="10">
    <location>
        <begin position="82"/>
        <end position="106"/>
    </location>
</feature>
<dbReference type="PANTHER" id="PTHR11562">
    <property type="entry name" value="CATION EFFLUX PROTEIN/ ZINC TRANSPORTER"/>
    <property type="match status" value="1"/>
</dbReference>
<name>A0ABP0W757_9BRYO</name>
<feature type="transmembrane region" description="Helical" evidence="10">
    <location>
        <begin position="346"/>
        <end position="367"/>
    </location>
</feature>
<dbReference type="Gene3D" id="1.20.1510.10">
    <property type="entry name" value="Cation efflux protein transmembrane domain"/>
    <property type="match status" value="1"/>
</dbReference>
<proteinExistence type="inferred from homology"/>
<keyword evidence="6 10" id="KW-1133">Transmembrane helix</keyword>
<accession>A0ABP0W757</accession>
<evidence type="ECO:0008006" key="15">
    <source>
        <dbReference type="Google" id="ProtNLM"/>
    </source>
</evidence>
<feature type="transmembrane region" description="Helical" evidence="10">
    <location>
        <begin position="112"/>
        <end position="134"/>
    </location>
</feature>
<protein>
    <recommendedName>
        <fullName evidence="15">Metal tolerance protein 1</fullName>
    </recommendedName>
</protein>
<feature type="transmembrane region" description="Helical" evidence="10">
    <location>
        <begin position="146"/>
        <end position="168"/>
    </location>
</feature>
<dbReference type="InterPro" id="IPR036837">
    <property type="entry name" value="Cation_efflux_CTD_sf"/>
</dbReference>
<evidence type="ECO:0000259" key="12">
    <source>
        <dbReference type="Pfam" id="PF16916"/>
    </source>
</evidence>
<reference evidence="13" key="1">
    <citation type="submission" date="2024-02" db="EMBL/GenBank/DDBJ databases">
        <authorList>
            <consortium name="ELIXIR-Norway"/>
            <consortium name="Elixir Norway"/>
        </authorList>
    </citation>
    <scope>NUCLEOTIDE SEQUENCE</scope>
</reference>
<dbReference type="InterPro" id="IPR050681">
    <property type="entry name" value="CDF/SLC30A"/>
</dbReference>
<keyword evidence="14" id="KW-1185">Reference proteome</keyword>
<gene>
    <name evidence="13" type="ORF">CSSPJE1EN1_LOCUS8118</name>
</gene>
<dbReference type="PANTHER" id="PTHR11562:SF17">
    <property type="entry name" value="RE54080P-RELATED"/>
    <property type="match status" value="1"/>
</dbReference>
<sequence>MERCESHHAAAAAVAVERDEEEAAAAAYDDCSNNDLVLVLDQTMDNTARMKCATSRCGLESAASVAADAAQRAMSSRKLVKAVVLCLIFMMLEVAGGIFANSLAILTDAAHLLSDVAGFAISLFAIWAASWEATPNQSFGFYRLEILGALVSIQLIWLLTGILVYEAIHRLFGPSQPVDGRIMFFVATLGLLVNLAMVFLLGHDGHAHGHDHSHNHGHSNGHTHKDEHVHNHANSHSEHTEEEIGDGHGHNRQHDHGSHSHGEHTHGSPSGRTADHGPEVHSHELAEPLLKSNKDLLVCRSDSAGKRPQENINVQGAYLHVLGDLVQSVGVMIAGGLIWLNPEWQILDLICTLLFSALVLGTTIQMLRNILEVLMESTPREIDAPAVENGLLRFPGVVAVHELHIWAITVGKSLLACHIRVEPHVNTDEILQAVTDYCESVHKISHVTIQVERDR</sequence>
<dbReference type="InterPro" id="IPR027470">
    <property type="entry name" value="Cation_efflux_CTD"/>
</dbReference>
<evidence type="ECO:0000256" key="4">
    <source>
        <dbReference type="ARBA" id="ARBA00022692"/>
    </source>
</evidence>
<evidence type="ECO:0000259" key="11">
    <source>
        <dbReference type="Pfam" id="PF01545"/>
    </source>
</evidence>
<keyword evidence="4 10" id="KW-0812">Transmembrane</keyword>
<evidence type="ECO:0000313" key="13">
    <source>
        <dbReference type="EMBL" id="CAK9262640.1"/>
    </source>
</evidence>
<evidence type="ECO:0000256" key="2">
    <source>
        <dbReference type="ARBA" id="ARBA00008873"/>
    </source>
</evidence>
<evidence type="ECO:0000256" key="3">
    <source>
        <dbReference type="ARBA" id="ARBA00022448"/>
    </source>
</evidence>
<keyword evidence="8 10" id="KW-0472">Membrane</keyword>
<evidence type="ECO:0000256" key="9">
    <source>
        <dbReference type="SAM" id="MobiDB-lite"/>
    </source>
</evidence>
<evidence type="ECO:0000256" key="10">
    <source>
        <dbReference type="SAM" id="Phobius"/>
    </source>
</evidence>
<dbReference type="EMBL" id="OZ020110">
    <property type="protein sequence ID" value="CAK9262640.1"/>
    <property type="molecule type" value="Genomic_DNA"/>
</dbReference>
<evidence type="ECO:0000256" key="8">
    <source>
        <dbReference type="ARBA" id="ARBA00023136"/>
    </source>
</evidence>
<feature type="transmembrane region" description="Helical" evidence="10">
    <location>
        <begin position="180"/>
        <end position="201"/>
    </location>
</feature>
<evidence type="ECO:0000256" key="7">
    <source>
        <dbReference type="ARBA" id="ARBA00023065"/>
    </source>
</evidence>
<dbReference type="Pfam" id="PF01545">
    <property type="entry name" value="Cation_efflux"/>
    <property type="match status" value="1"/>
</dbReference>
<keyword evidence="5" id="KW-0864">Zinc transport</keyword>
<dbReference type="InterPro" id="IPR058533">
    <property type="entry name" value="Cation_efflux_TM"/>
</dbReference>
<feature type="compositionally biased region" description="Basic and acidic residues" evidence="9">
    <location>
        <begin position="223"/>
        <end position="239"/>
    </location>
</feature>
<keyword evidence="3" id="KW-0813">Transport</keyword>
<dbReference type="InterPro" id="IPR002524">
    <property type="entry name" value="Cation_efflux"/>
</dbReference>
<feature type="region of interest" description="Disordered" evidence="9">
    <location>
        <begin position="208"/>
        <end position="279"/>
    </location>
</feature>
<dbReference type="SUPFAM" id="SSF160240">
    <property type="entry name" value="Cation efflux protein cytoplasmic domain-like"/>
    <property type="match status" value="1"/>
</dbReference>
<feature type="domain" description="Cation efflux protein cytoplasmic" evidence="12">
    <location>
        <begin position="379"/>
        <end position="453"/>
    </location>
</feature>
<organism evidence="13 14">
    <name type="scientific">Sphagnum jensenii</name>
    <dbReference type="NCBI Taxonomy" id="128206"/>
    <lineage>
        <taxon>Eukaryota</taxon>
        <taxon>Viridiplantae</taxon>
        <taxon>Streptophyta</taxon>
        <taxon>Embryophyta</taxon>
        <taxon>Bryophyta</taxon>
        <taxon>Sphagnophytina</taxon>
        <taxon>Sphagnopsida</taxon>
        <taxon>Sphagnales</taxon>
        <taxon>Sphagnaceae</taxon>
        <taxon>Sphagnum</taxon>
    </lineage>
</organism>
<evidence type="ECO:0000313" key="14">
    <source>
        <dbReference type="Proteomes" id="UP001497444"/>
    </source>
</evidence>
<comment type="similarity">
    <text evidence="2">Belongs to the cation diffusion facilitator (CDF) transporter (TC 2.A.4) family. SLC30A subfamily.</text>
</comment>
<keyword evidence="5" id="KW-0862">Zinc</keyword>
<feature type="transmembrane region" description="Helical" evidence="10">
    <location>
        <begin position="317"/>
        <end position="340"/>
    </location>
</feature>
<dbReference type="Pfam" id="PF16916">
    <property type="entry name" value="ZT_dimer"/>
    <property type="match status" value="1"/>
</dbReference>
<evidence type="ECO:0000256" key="5">
    <source>
        <dbReference type="ARBA" id="ARBA00022906"/>
    </source>
</evidence>
<comment type="subcellular location">
    <subcellularLocation>
        <location evidence="1">Membrane</location>
        <topology evidence="1">Multi-pass membrane protein</topology>
    </subcellularLocation>
</comment>
<dbReference type="SUPFAM" id="SSF161111">
    <property type="entry name" value="Cation efflux protein transmembrane domain-like"/>
    <property type="match status" value="1"/>
</dbReference>
<evidence type="ECO:0000256" key="6">
    <source>
        <dbReference type="ARBA" id="ARBA00022989"/>
    </source>
</evidence>
<feature type="compositionally biased region" description="Basic and acidic residues" evidence="9">
    <location>
        <begin position="245"/>
        <end position="266"/>
    </location>
</feature>
<evidence type="ECO:0000256" key="1">
    <source>
        <dbReference type="ARBA" id="ARBA00004141"/>
    </source>
</evidence>
<feature type="domain" description="Cation efflux protein transmembrane" evidence="11">
    <location>
        <begin position="82"/>
        <end position="375"/>
    </location>
</feature>
<dbReference type="InterPro" id="IPR027469">
    <property type="entry name" value="Cation_efflux_TMD_sf"/>
</dbReference>